<keyword evidence="9 15" id="KW-0863">Zinc-finger</keyword>
<comment type="pathway">
    <text evidence="3">Protein modification; protein ubiquitination.</text>
</comment>
<dbReference type="SMART" id="SM00184">
    <property type="entry name" value="RING"/>
    <property type="match status" value="1"/>
</dbReference>
<dbReference type="GO" id="GO:0061630">
    <property type="term" value="F:ubiquitin protein ligase activity"/>
    <property type="evidence" value="ECO:0007669"/>
    <property type="project" value="UniProtKB-EC"/>
</dbReference>
<evidence type="ECO:0000256" key="8">
    <source>
        <dbReference type="ARBA" id="ARBA00022723"/>
    </source>
</evidence>
<dbReference type="GO" id="GO:0036503">
    <property type="term" value="P:ERAD pathway"/>
    <property type="evidence" value="ECO:0007669"/>
    <property type="project" value="TreeGrafter"/>
</dbReference>
<dbReference type="InterPro" id="IPR058051">
    <property type="entry name" value="Znf_RING_synoviolin"/>
</dbReference>
<feature type="region of interest" description="Disordered" evidence="16">
    <location>
        <begin position="573"/>
        <end position="612"/>
    </location>
</feature>
<feature type="transmembrane region" description="Helical" evidence="17">
    <location>
        <begin position="276"/>
        <end position="297"/>
    </location>
</feature>
<evidence type="ECO:0000256" key="17">
    <source>
        <dbReference type="SAM" id="Phobius"/>
    </source>
</evidence>
<evidence type="ECO:0000256" key="1">
    <source>
        <dbReference type="ARBA" id="ARBA00000900"/>
    </source>
</evidence>
<keyword evidence="11" id="KW-0256">Endoplasmic reticulum</keyword>
<dbReference type="InterPro" id="IPR050731">
    <property type="entry name" value="HRD1_E3_ubiq-ligases"/>
</dbReference>
<dbReference type="GO" id="GO:0008270">
    <property type="term" value="F:zinc ion binding"/>
    <property type="evidence" value="ECO:0007669"/>
    <property type="project" value="UniProtKB-KW"/>
</dbReference>
<reference evidence="20" key="3">
    <citation type="journal article" date="2010" name="Genome Res.">
        <title>Population genomic sequencing of Coccidioides fungi reveals recent hybridization and transposon control.</title>
        <authorList>
            <person name="Neafsey D.E."/>
            <person name="Barker B.M."/>
            <person name="Sharpton T.J."/>
            <person name="Stajich J.E."/>
            <person name="Park D.J."/>
            <person name="Whiston E."/>
            <person name="Hung C.-Y."/>
            <person name="McMahan C."/>
            <person name="White J."/>
            <person name="Sykes S."/>
            <person name="Heiman D."/>
            <person name="Young S."/>
            <person name="Zeng Q."/>
            <person name="Abouelleil A."/>
            <person name="Aftuck L."/>
            <person name="Bessette D."/>
            <person name="Brown A."/>
            <person name="FitzGerald M."/>
            <person name="Lui A."/>
            <person name="Macdonald J.P."/>
            <person name="Priest M."/>
            <person name="Orbach M.J."/>
            <person name="Galgiani J.N."/>
            <person name="Kirkland T.N."/>
            <person name="Cole G.T."/>
            <person name="Birren B.W."/>
            <person name="Henn M.R."/>
            <person name="Taylor J.W."/>
            <person name="Rounsley S.D."/>
        </authorList>
    </citation>
    <scope>NUCLEOTIDE SEQUENCE [LARGE SCALE GENOMIC DNA]</scope>
    <source>
        <strain evidence="20">RMSCC 3488</strain>
    </source>
</reference>
<dbReference type="CDD" id="cd16479">
    <property type="entry name" value="RING-H2_synoviolin"/>
    <property type="match status" value="1"/>
</dbReference>
<evidence type="ECO:0000256" key="13">
    <source>
        <dbReference type="ARBA" id="ARBA00022989"/>
    </source>
</evidence>
<keyword evidence="8" id="KW-0479">Metal-binding</keyword>
<sequence length="777" mass="86431">MMRMVVYAGASLALSMSVILKALHQRSNFYSACVYLSQSNANLMILTNVCLLVVGFFLFGLQRLLYGRLRPIETEQLYEKAWFAVTETCLAMTIFRGELGGWFVVMFVCLLIGKVWGWIGEGRVDILEQQPPSNPRLFHTRLAVSLLLAVFFNSFMLKYAVKTVLRQARPDMMVMFGFEFAVLTILSTSTTARYALSLAEIYIVRQQKLARLAERRAEIRASREEILRTCQDTGSEPPRDLPNEDSIEEMELDVPGWEEKGRCVFYLDLATDFLKLVVYLFFFAILFTFYGLPIHILRDVVLTMRSFVKRVLDFIRYRNATRDMNHRYPDANAEEIAREDVCIICREEMHPWQPFDTTNVHVGQGRAVGRMSERLRPKKLPCGHLLHFSCLRSWLERQQNCPTCRRPVTMTGRAQGGPDGEDVVARANQHIAGNAQAPAGRPRAWVLNLGPLRVGFGAGRGDQFQDGAQQLNAGQPLVNQAANQNQNPLETHQPPTSFGFGSGNLAPTESLSRVETTSANIQDQILTLERQINQEINSLLATSDQLHVVRLLQNELIRLRAINSNRPSSGISNVRHPIISSSSNTSQPAFQHHFVSNPTLTPGEPSLPEGITLPPGWTILPLQNPHPPAHPLNLRFNGLSFPSHRSSLGQAPFSSHLSADSSQSVSAGGPSNPPVAPPATLSEQESQPTSEHHFVQASMRPKSKEPGNQPTSPSQDLSEITPKKIMDGTESSIMQRNSSQEPLQGLSNGAELSSQSSPDLSAVKGKSRAATVEDFEE</sequence>
<dbReference type="VEuPathDB" id="FungiDB:CPAG_00692"/>
<evidence type="ECO:0000313" key="20">
    <source>
        <dbReference type="Proteomes" id="UP000054567"/>
    </source>
</evidence>
<evidence type="ECO:0000259" key="18">
    <source>
        <dbReference type="PROSITE" id="PS50089"/>
    </source>
</evidence>
<reference evidence="20" key="2">
    <citation type="journal article" date="2009" name="Genome Res.">
        <title>Comparative genomic analyses of the human fungal pathogens Coccidioides and their relatives.</title>
        <authorList>
            <person name="Sharpton T.J."/>
            <person name="Stajich J.E."/>
            <person name="Rounsley S.D."/>
            <person name="Gardner M.J."/>
            <person name="Wortman J.R."/>
            <person name="Jordar V.S."/>
            <person name="Maiti R."/>
            <person name="Kodira C.D."/>
            <person name="Neafsey D.E."/>
            <person name="Zeng Q."/>
            <person name="Hung C.-Y."/>
            <person name="McMahan C."/>
            <person name="Muszewska A."/>
            <person name="Grynberg M."/>
            <person name="Mandel M.A."/>
            <person name="Kellner E.M."/>
            <person name="Barker B.M."/>
            <person name="Galgiani J.N."/>
            <person name="Orbach M.J."/>
            <person name="Kirkland T.N."/>
            <person name="Cole G.T."/>
            <person name="Henn M.R."/>
            <person name="Birren B.W."/>
            <person name="Taylor J.W."/>
        </authorList>
    </citation>
    <scope>NUCLEOTIDE SEQUENCE [LARGE SCALE GENOMIC DNA]</scope>
    <source>
        <strain evidence="20">RMSCC 3488</strain>
    </source>
</reference>
<evidence type="ECO:0000256" key="16">
    <source>
        <dbReference type="SAM" id="MobiDB-lite"/>
    </source>
</evidence>
<dbReference type="OrthoDB" id="7759664at2759"/>
<feature type="compositionally biased region" description="Polar residues" evidence="16">
    <location>
        <begin position="579"/>
        <end position="600"/>
    </location>
</feature>
<feature type="transmembrane region" description="Helical" evidence="17">
    <location>
        <begin position="99"/>
        <end position="119"/>
    </location>
</feature>
<dbReference type="Pfam" id="PF25563">
    <property type="entry name" value="TPR_SYVN1_N"/>
    <property type="match status" value="1"/>
</dbReference>
<dbReference type="EC" id="2.3.2.27" evidence="5"/>
<evidence type="ECO:0000256" key="5">
    <source>
        <dbReference type="ARBA" id="ARBA00012483"/>
    </source>
</evidence>
<evidence type="ECO:0000256" key="11">
    <source>
        <dbReference type="ARBA" id="ARBA00022824"/>
    </source>
</evidence>
<evidence type="ECO:0000256" key="9">
    <source>
        <dbReference type="ARBA" id="ARBA00022771"/>
    </source>
</evidence>
<dbReference type="Gene3D" id="3.30.40.10">
    <property type="entry name" value="Zinc/RING finger domain, C3HC4 (zinc finger)"/>
    <property type="match status" value="1"/>
</dbReference>
<keyword evidence="13 17" id="KW-1133">Transmembrane helix</keyword>
<dbReference type="AlphaFoldDB" id="A0A0J6F4X9"/>
<evidence type="ECO:0000256" key="10">
    <source>
        <dbReference type="ARBA" id="ARBA00022786"/>
    </source>
</evidence>
<feature type="transmembrane region" description="Helical" evidence="17">
    <location>
        <begin position="139"/>
        <end position="161"/>
    </location>
</feature>
<dbReference type="Pfam" id="PF13639">
    <property type="entry name" value="zf-RING_2"/>
    <property type="match status" value="1"/>
</dbReference>
<dbReference type="Proteomes" id="UP000054567">
    <property type="component" value="Unassembled WGS sequence"/>
</dbReference>
<feature type="compositionally biased region" description="Polar residues" evidence="16">
    <location>
        <begin position="706"/>
        <end position="718"/>
    </location>
</feature>
<proteinExistence type="inferred from homology"/>
<dbReference type="SUPFAM" id="SSF57850">
    <property type="entry name" value="RING/U-box"/>
    <property type="match status" value="1"/>
</dbReference>
<evidence type="ECO:0000256" key="3">
    <source>
        <dbReference type="ARBA" id="ARBA00004906"/>
    </source>
</evidence>
<comment type="similarity">
    <text evidence="4">Belongs to the HRD1 family.</text>
</comment>
<dbReference type="PROSITE" id="PS50089">
    <property type="entry name" value="ZF_RING_2"/>
    <property type="match status" value="1"/>
</dbReference>
<keyword evidence="7 17" id="KW-0812">Transmembrane</keyword>
<evidence type="ECO:0000256" key="6">
    <source>
        <dbReference type="ARBA" id="ARBA00022679"/>
    </source>
</evidence>
<evidence type="ECO:0000256" key="4">
    <source>
        <dbReference type="ARBA" id="ARBA00010089"/>
    </source>
</evidence>
<evidence type="ECO:0000256" key="15">
    <source>
        <dbReference type="PROSITE-ProRule" id="PRU00175"/>
    </source>
</evidence>
<comment type="catalytic activity">
    <reaction evidence="1">
        <text>S-ubiquitinyl-[E2 ubiquitin-conjugating enzyme]-L-cysteine + [acceptor protein]-L-lysine = [E2 ubiquitin-conjugating enzyme]-L-cysteine + N(6)-ubiquitinyl-[acceptor protein]-L-lysine.</text>
        <dbReference type="EC" id="2.3.2.27"/>
    </reaction>
</comment>
<gene>
    <name evidence="19" type="ORF">CPAG_00692</name>
</gene>
<feature type="region of interest" description="Disordered" evidence="16">
    <location>
        <begin position="647"/>
        <end position="777"/>
    </location>
</feature>
<dbReference type="InterPro" id="IPR013083">
    <property type="entry name" value="Znf_RING/FYVE/PHD"/>
</dbReference>
<comment type="subcellular location">
    <subcellularLocation>
        <location evidence="2">Endoplasmic reticulum membrane</location>
        <topology evidence="2">Multi-pass membrane protein</topology>
    </subcellularLocation>
</comment>
<name>A0A0J6F4X9_COCPO</name>
<feature type="compositionally biased region" description="Polar residues" evidence="16">
    <location>
        <begin position="729"/>
        <end position="759"/>
    </location>
</feature>
<feature type="transmembrane region" description="Helical" evidence="17">
    <location>
        <begin position="41"/>
        <end position="61"/>
    </location>
</feature>
<evidence type="ECO:0000313" key="19">
    <source>
        <dbReference type="EMBL" id="KMM64340.1"/>
    </source>
</evidence>
<keyword evidence="6" id="KW-0808">Transferase</keyword>
<dbReference type="EMBL" id="DS268109">
    <property type="protein sequence ID" value="KMM64340.1"/>
    <property type="molecule type" value="Genomic_DNA"/>
</dbReference>
<keyword evidence="12" id="KW-0862">Zinc</keyword>
<dbReference type="InterPro" id="IPR057992">
    <property type="entry name" value="TPR_SYVN1_N"/>
</dbReference>
<keyword evidence="10" id="KW-0833">Ubl conjugation pathway</keyword>
<keyword evidence="14 17" id="KW-0472">Membrane</keyword>
<accession>A0A0J6F4X9</accession>
<dbReference type="PANTHER" id="PTHR22763">
    <property type="entry name" value="RING ZINC FINGER PROTEIN"/>
    <property type="match status" value="1"/>
</dbReference>
<feature type="domain" description="RING-type" evidence="18">
    <location>
        <begin position="342"/>
        <end position="405"/>
    </location>
</feature>
<dbReference type="PANTHER" id="PTHR22763:SF184">
    <property type="entry name" value="E3 UBIQUITIN-PROTEIN LIGASE SYNOVIOLIN"/>
    <property type="match status" value="1"/>
</dbReference>
<dbReference type="InterPro" id="IPR001841">
    <property type="entry name" value="Znf_RING"/>
</dbReference>
<evidence type="ECO:0000256" key="2">
    <source>
        <dbReference type="ARBA" id="ARBA00004477"/>
    </source>
</evidence>
<feature type="compositionally biased region" description="Polar residues" evidence="16">
    <location>
        <begin position="647"/>
        <end position="666"/>
    </location>
</feature>
<evidence type="ECO:0000256" key="12">
    <source>
        <dbReference type="ARBA" id="ARBA00022833"/>
    </source>
</evidence>
<evidence type="ECO:0000256" key="14">
    <source>
        <dbReference type="ARBA" id="ARBA00023136"/>
    </source>
</evidence>
<reference evidence="19 20" key="1">
    <citation type="submission" date="2007-06" db="EMBL/GenBank/DDBJ databases">
        <title>The Genome Sequence of Coccidioides posadasii RMSCC_3488.</title>
        <authorList>
            <consortium name="Coccidioides Genome Resources Consortium"/>
            <consortium name="The Broad Institute Genome Sequencing Platform"/>
            <person name="Henn M.R."/>
            <person name="Sykes S."/>
            <person name="Young S."/>
            <person name="Jaffe D."/>
            <person name="Berlin A."/>
            <person name="Alvarez P."/>
            <person name="Butler J."/>
            <person name="Gnerre S."/>
            <person name="Grabherr M."/>
            <person name="Mauceli E."/>
            <person name="Brockman W."/>
            <person name="Kodira C."/>
            <person name="Alvarado L."/>
            <person name="Zeng Q."/>
            <person name="Crawford M."/>
            <person name="Antoine C."/>
            <person name="Devon K."/>
            <person name="Galgiani J."/>
            <person name="Orsborn K."/>
            <person name="Lewis M.L."/>
            <person name="Nusbaum C."/>
            <person name="Galagan J."/>
            <person name="Birren B."/>
        </authorList>
    </citation>
    <scope>NUCLEOTIDE SEQUENCE [LARGE SCALE GENOMIC DNA]</scope>
    <source>
        <strain evidence="19 20">RMSCC 3488</strain>
    </source>
</reference>
<dbReference type="GO" id="GO:0043161">
    <property type="term" value="P:proteasome-mediated ubiquitin-dependent protein catabolic process"/>
    <property type="evidence" value="ECO:0007669"/>
    <property type="project" value="TreeGrafter"/>
</dbReference>
<dbReference type="GO" id="GO:0005789">
    <property type="term" value="C:endoplasmic reticulum membrane"/>
    <property type="evidence" value="ECO:0007669"/>
    <property type="project" value="UniProtKB-SubCell"/>
</dbReference>
<evidence type="ECO:0000256" key="7">
    <source>
        <dbReference type="ARBA" id="ARBA00022692"/>
    </source>
</evidence>
<organism evidence="19 20">
    <name type="scientific">Coccidioides posadasii RMSCC 3488</name>
    <dbReference type="NCBI Taxonomy" id="454284"/>
    <lineage>
        <taxon>Eukaryota</taxon>
        <taxon>Fungi</taxon>
        <taxon>Dikarya</taxon>
        <taxon>Ascomycota</taxon>
        <taxon>Pezizomycotina</taxon>
        <taxon>Eurotiomycetes</taxon>
        <taxon>Eurotiomycetidae</taxon>
        <taxon>Onygenales</taxon>
        <taxon>Onygenaceae</taxon>
        <taxon>Coccidioides</taxon>
    </lineage>
</organism>
<protein>
    <recommendedName>
        <fullName evidence="5">RING-type E3 ubiquitin transferase</fullName>
        <ecNumber evidence="5">2.3.2.27</ecNumber>
    </recommendedName>
</protein>